<name>A0A4Y7RK21_9FIRM</name>
<sequence length="93" mass="10545">MLKKRKDDLHEYLASKSSPLSKMTEEMVIEYLYVTQKKGIDRSNFLAKKKTVDLYVHEVKVFPDKVEVMLKLDFGADKGGVGGLTLLYPHIGA</sequence>
<dbReference type="Proteomes" id="UP000297597">
    <property type="component" value="Unassembled WGS sequence"/>
</dbReference>
<keyword evidence="2" id="KW-1185">Reference proteome</keyword>
<evidence type="ECO:0000313" key="2">
    <source>
        <dbReference type="Proteomes" id="UP000297597"/>
    </source>
</evidence>
<organism evidence="1 2">
    <name type="scientific">Pelotomaculum propionicicum</name>
    <dbReference type="NCBI Taxonomy" id="258475"/>
    <lineage>
        <taxon>Bacteria</taxon>
        <taxon>Bacillati</taxon>
        <taxon>Bacillota</taxon>
        <taxon>Clostridia</taxon>
        <taxon>Eubacteriales</taxon>
        <taxon>Desulfotomaculaceae</taxon>
        <taxon>Pelotomaculum</taxon>
    </lineage>
</organism>
<dbReference type="EMBL" id="QFFZ01000051">
    <property type="protein sequence ID" value="TEB09348.1"/>
    <property type="molecule type" value="Genomic_DNA"/>
</dbReference>
<gene>
    <name evidence="1" type="ORF">Pmgp_03218</name>
</gene>
<evidence type="ECO:0000313" key="1">
    <source>
        <dbReference type="EMBL" id="TEB09348.1"/>
    </source>
</evidence>
<comment type="caution">
    <text evidence="1">The sequence shown here is derived from an EMBL/GenBank/DDBJ whole genome shotgun (WGS) entry which is preliminary data.</text>
</comment>
<dbReference type="RefSeq" id="WP_134215178.1">
    <property type="nucleotide sequence ID" value="NZ_QFFZ01000051.1"/>
</dbReference>
<proteinExistence type="predicted"/>
<dbReference type="AlphaFoldDB" id="A0A4Y7RK21"/>
<protein>
    <submittedName>
        <fullName evidence="1">Uncharacterized protein</fullName>
    </submittedName>
</protein>
<accession>A0A4Y7RK21</accession>
<reference evidence="1 2" key="1">
    <citation type="journal article" date="2018" name="Environ. Microbiol.">
        <title>Novel energy conservation strategies and behaviour of Pelotomaculum schinkii driving syntrophic propionate catabolism.</title>
        <authorList>
            <person name="Hidalgo-Ahumada C.A.P."/>
            <person name="Nobu M.K."/>
            <person name="Narihiro T."/>
            <person name="Tamaki H."/>
            <person name="Liu W.T."/>
            <person name="Kamagata Y."/>
            <person name="Stams A.J.M."/>
            <person name="Imachi H."/>
            <person name="Sousa D.Z."/>
        </authorList>
    </citation>
    <scope>NUCLEOTIDE SEQUENCE [LARGE SCALE GENOMIC DNA]</scope>
    <source>
        <strain evidence="1 2">MGP</strain>
    </source>
</reference>
<dbReference type="OrthoDB" id="10001702at2"/>